<dbReference type="SUPFAM" id="SSF51445">
    <property type="entry name" value="(Trans)glycosidases"/>
    <property type="match status" value="1"/>
</dbReference>
<sequence length="401" mass="43408">MLFSLVLPTLAFQASLALGDTSITINTNKKLQKEGLDLLFNTTTGAGLSIIRNKIGCDASNSITSTNTDNPEKQAVYQFDGDDDGQVWFSKQAMSYGLDTIYANAWSAPVYMKSAQSMGRLCGTPGVSCSPGDWRHRYVEMIAAYLSYYKQTGIPVSHVGFLNEGDGSDFMISTAEPAADVIPLLNSALQSNGLGDIKMTCCDNIGWESQIDYTAKLAELDVEKYLSVITSHEYSSSPYQPMNTTLPTWMSEGAANDQAFATAWYVNGGSNEGFTWALKIAQGIVNADLSAYIYWEGVETNNKGSLSHVIDTDGTKFTISSILWAIAHWPRHIRPGAHRLSTSGVVQDTIVGAFENVDGSVVLVLTNSGTIAQTVAMVVTVVLCRHMKAINSHGYDELLAP</sequence>
<evidence type="ECO:0000256" key="1">
    <source>
        <dbReference type="ARBA" id="ARBA00005382"/>
    </source>
</evidence>
<evidence type="ECO:0000256" key="2">
    <source>
        <dbReference type="ARBA" id="ARBA00022729"/>
    </source>
</evidence>
<keyword evidence="7" id="KW-0119">Carbohydrate metabolism</keyword>
<dbReference type="GO" id="GO:0016020">
    <property type="term" value="C:membrane"/>
    <property type="evidence" value="ECO:0007669"/>
    <property type="project" value="GOC"/>
</dbReference>
<protein>
    <submittedName>
        <fullName evidence="7">Glucuronoxylanase xynC</fullName>
    </submittedName>
</protein>
<dbReference type="GO" id="GO:0045493">
    <property type="term" value="P:xylan catabolic process"/>
    <property type="evidence" value="ECO:0007669"/>
    <property type="project" value="UniProtKB-KW"/>
</dbReference>
<comment type="similarity">
    <text evidence="1">Belongs to the glycosyl hydrolase 30 family.</text>
</comment>
<gene>
    <name evidence="7" type="ORF">FPHYL_5619</name>
</gene>
<dbReference type="PANTHER" id="PTHR11069">
    <property type="entry name" value="GLUCOSYLCERAMIDASE"/>
    <property type="match status" value="1"/>
</dbReference>
<dbReference type="Gene3D" id="2.60.40.1180">
    <property type="entry name" value="Golgi alpha-mannosidase II"/>
    <property type="match status" value="1"/>
</dbReference>
<evidence type="ECO:0000259" key="5">
    <source>
        <dbReference type="Pfam" id="PF02057"/>
    </source>
</evidence>
<feature type="domain" description="Glycosyl hydrolase family 30 beta sandwich" evidence="6">
    <location>
        <begin position="336"/>
        <end position="377"/>
    </location>
</feature>
<keyword evidence="7" id="KW-0326">Glycosidase</keyword>
<keyword evidence="8" id="KW-1185">Reference proteome</keyword>
<dbReference type="AlphaFoldDB" id="A0A8H5NF90"/>
<dbReference type="Pfam" id="PF02057">
    <property type="entry name" value="Glyco_hydro_59"/>
    <property type="match status" value="1"/>
</dbReference>
<dbReference type="GO" id="GO:0006680">
    <property type="term" value="P:glucosylceramide catabolic process"/>
    <property type="evidence" value="ECO:0007669"/>
    <property type="project" value="TreeGrafter"/>
</dbReference>
<evidence type="ECO:0000313" key="8">
    <source>
        <dbReference type="Proteomes" id="UP000582016"/>
    </source>
</evidence>
<dbReference type="OrthoDB" id="2012278at2759"/>
<dbReference type="EMBL" id="JAAOAQ010000185">
    <property type="protein sequence ID" value="KAF5562523.1"/>
    <property type="molecule type" value="Genomic_DNA"/>
</dbReference>
<reference evidence="7 8" key="1">
    <citation type="submission" date="2020-05" db="EMBL/GenBank/DDBJ databases">
        <title>Identification and distribution of gene clusters putatively required for synthesis of sphingolipid metabolism inhibitors in phylogenetically diverse species of the filamentous fungus Fusarium.</title>
        <authorList>
            <person name="Kim H.-S."/>
            <person name="Busman M."/>
            <person name="Brown D.W."/>
            <person name="Divon H."/>
            <person name="Uhlig S."/>
            <person name="Proctor R.H."/>
        </authorList>
    </citation>
    <scope>NUCLEOTIDE SEQUENCE [LARGE SCALE GENOMIC DNA]</scope>
    <source>
        <strain evidence="7 8">NRRL 13617</strain>
    </source>
</reference>
<proteinExistence type="inferred from homology"/>
<feature type="domain" description="Glycosyl hydrolase family 59 catalytic" evidence="5">
    <location>
        <begin position="21"/>
        <end position="301"/>
    </location>
</feature>
<keyword evidence="7" id="KW-0624">Polysaccharide degradation</keyword>
<dbReference type="Pfam" id="PF17189">
    <property type="entry name" value="Glyco_hydro_30C"/>
    <property type="match status" value="1"/>
</dbReference>
<evidence type="ECO:0000256" key="4">
    <source>
        <dbReference type="SAM" id="SignalP"/>
    </source>
</evidence>
<feature type="chain" id="PRO_5034211930" evidence="4">
    <location>
        <begin position="20"/>
        <end position="401"/>
    </location>
</feature>
<organism evidence="7 8">
    <name type="scientific">Fusarium phyllophilum</name>
    <dbReference type="NCBI Taxonomy" id="47803"/>
    <lineage>
        <taxon>Eukaryota</taxon>
        <taxon>Fungi</taxon>
        <taxon>Dikarya</taxon>
        <taxon>Ascomycota</taxon>
        <taxon>Pezizomycotina</taxon>
        <taxon>Sordariomycetes</taxon>
        <taxon>Hypocreomycetidae</taxon>
        <taxon>Hypocreales</taxon>
        <taxon>Nectriaceae</taxon>
        <taxon>Fusarium</taxon>
        <taxon>Fusarium fujikuroi species complex</taxon>
    </lineage>
</organism>
<accession>A0A8H5NF90</accession>
<dbReference type="InterPro" id="IPR013780">
    <property type="entry name" value="Glyco_hydro_b"/>
</dbReference>
<evidence type="ECO:0000259" key="6">
    <source>
        <dbReference type="Pfam" id="PF17189"/>
    </source>
</evidence>
<keyword evidence="2 4" id="KW-0732">Signal</keyword>
<dbReference type="InterPro" id="IPR033452">
    <property type="entry name" value="GH30_C"/>
</dbReference>
<dbReference type="InterPro" id="IPR049161">
    <property type="entry name" value="GH59_cat"/>
</dbReference>
<evidence type="ECO:0000256" key="3">
    <source>
        <dbReference type="ARBA" id="ARBA00022801"/>
    </source>
</evidence>
<dbReference type="GO" id="GO:0004348">
    <property type="term" value="F:glucosylceramidase activity"/>
    <property type="evidence" value="ECO:0007669"/>
    <property type="project" value="InterPro"/>
</dbReference>
<feature type="signal peptide" evidence="4">
    <location>
        <begin position="1"/>
        <end position="19"/>
    </location>
</feature>
<name>A0A8H5NF90_9HYPO</name>
<keyword evidence="7" id="KW-0858">Xylan degradation</keyword>
<evidence type="ECO:0000313" key="7">
    <source>
        <dbReference type="EMBL" id="KAF5562523.1"/>
    </source>
</evidence>
<dbReference type="PANTHER" id="PTHR11069:SF23">
    <property type="entry name" value="LYSOSOMAL ACID GLUCOSYLCERAMIDASE"/>
    <property type="match status" value="1"/>
</dbReference>
<comment type="caution">
    <text evidence="7">The sequence shown here is derived from an EMBL/GenBank/DDBJ whole genome shotgun (WGS) entry which is preliminary data.</text>
</comment>
<dbReference type="Proteomes" id="UP000582016">
    <property type="component" value="Unassembled WGS sequence"/>
</dbReference>
<dbReference type="InterPro" id="IPR017853">
    <property type="entry name" value="GH"/>
</dbReference>
<keyword evidence="3 7" id="KW-0378">Hydrolase</keyword>
<dbReference type="InterPro" id="IPR001139">
    <property type="entry name" value="Glyco_hydro_30"/>
</dbReference>
<dbReference type="Gene3D" id="3.20.20.80">
    <property type="entry name" value="Glycosidases"/>
    <property type="match status" value="1"/>
</dbReference>